<dbReference type="AlphaFoldDB" id="A0A089LQU7"/>
<dbReference type="EMBL" id="CP009286">
    <property type="protein sequence ID" value="AIQ62455.1"/>
    <property type="molecule type" value="Genomic_DNA"/>
</dbReference>
<dbReference type="HOGENOM" id="CLU_031866_1_1_9"/>
<gene>
    <name evidence="1" type="ORF">PSTEL_04365</name>
</gene>
<dbReference type="Proteomes" id="UP000029507">
    <property type="component" value="Chromosome"/>
</dbReference>
<reference evidence="1 2" key="1">
    <citation type="submission" date="2014-08" db="EMBL/GenBank/DDBJ databases">
        <title>Comparative genomics of the Paenibacillus odorifer group.</title>
        <authorList>
            <person name="den Bakker H.C."/>
            <person name="Tsai Y.-C."/>
            <person name="Martin N."/>
            <person name="Korlach J."/>
            <person name="Wiedmann M."/>
        </authorList>
    </citation>
    <scope>NUCLEOTIDE SEQUENCE [LARGE SCALE GENOMIC DNA]</scope>
    <source>
        <strain evidence="1 2">DSM 14472</strain>
    </source>
</reference>
<evidence type="ECO:0008006" key="3">
    <source>
        <dbReference type="Google" id="ProtNLM"/>
    </source>
</evidence>
<sequence>MHQHPVMFSHAWNRPYLPTGGAEKVYLLIEAKGVKVDSSDRAQMNLSLVLDRSGSMSGRPLQFSKRACRQSGIGITVMGVGEGFDEELMEGMAEHGGGNFHFIEKPDEIPAIFQKELEGLLAVTAQNLSLTIEPADCASITGIYGYACEKQGNRYNFHAGELFAGEVKTVLLKLTLHPHTKGVHQLLRLTWEYVDVTDGASPCTVVSEVSAEFTNDINLLNLSEDAEVYKQIQLTESAKIIEDAMQVLDEGDVPLGKLMLKQQAERLMSAAIHTDDEVLRQESERLYSQLENFEYNSITRKQLHEQKYRQMKRKR</sequence>
<proteinExistence type="predicted"/>
<dbReference type="Gene3D" id="3.40.50.410">
    <property type="entry name" value="von Willebrand factor, type A domain"/>
    <property type="match status" value="1"/>
</dbReference>
<dbReference type="PANTHER" id="PTHR10579">
    <property type="entry name" value="CALCIUM-ACTIVATED CHLORIDE CHANNEL REGULATOR"/>
    <property type="match status" value="1"/>
</dbReference>
<dbReference type="STRING" id="169760.PSTEL_04365"/>
<keyword evidence="2" id="KW-1185">Reference proteome</keyword>
<dbReference type="InterPro" id="IPR051266">
    <property type="entry name" value="CLCR"/>
</dbReference>
<accession>A0A089LQU7</accession>
<dbReference type="PANTHER" id="PTHR10579:SF43">
    <property type="entry name" value="ZINC FINGER (C3HC4-TYPE RING FINGER) FAMILY PROTEIN"/>
    <property type="match status" value="1"/>
</dbReference>
<name>A0A089LQU7_9BACL</name>
<dbReference type="RefSeq" id="WP_038693678.1">
    <property type="nucleotide sequence ID" value="NZ_CP009286.1"/>
</dbReference>
<dbReference type="SUPFAM" id="SSF53300">
    <property type="entry name" value="vWA-like"/>
    <property type="match status" value="1"/>
</dbReference>
<dbReference type="KEGG" id="pste:PSTEL_04365"/>
<dbReference type="InterPro" id="IPR036465">
    <property type="entry name" value="vWFA_dom_sf"/>
</dbReference>
<organism evidence="1 2">
    <name type="scientific">Paenibacillus stellifer</name>
    <dbReference type="NCBI Taxonomy" id="169760"/>
    <lineage>
        <taxon>Bacteria</taxon>
        <taxon>Bacillati</taxon>
        <taxon>Bacillota</taxon>
        <taxon>Bacilli</taxon>
        <taxon>Bacillales</taxon>
        <taxon>Paenibacillaceae</taxon>
        <taxon>Paenibacillus</taxon>
    </lineage>
</organism>
<evidence type="ECO:0000313" key="2">
    <source>
        <dbReference type="Proteomes" id="UP000029507"/>
    </source>
</evidence>
<protein>
    <recommendedName>
        <fullName evidence="3">VWFA domain-containing protein</fullName>
    </recommendedName>
</protein>
<dbReference type="OrthoDB" id="9781333at2"/>
<evidence type="ECO:0000313" key="1">
    <source>
        <dbReference type="EMBL" id="AIQ62455.1"/>
    </source>
</evidence>